<sequence>MATKYFATLQFEANGPTVEGEWTDGTTAWRTYRDWVGLYGSNPSVVIRLIEETDGRRQVLKTWTEQGEAG</sequence>
<keyword evidence="2" id="KW-1185">Reference proteome</keyword>
<gene>
    <name evidence="1" type="ORF">SNA_25860</name>
</gene>
<comment type="caution">
    <text evidence="1">The sequence shown here is derived from an EMBL/GenBank/DDBJ whole genome shotgun (WGS) entry which is preliminary data.</text>
</comment>
<evidence type="ECO:0000313" key="1">
    <source>
        <dbReference type="EMBL" id="KIZ15645.1"/>
    </source>
</evidence>
<dbReference type="Proteomes" id="UP000032458">
    <property type="component" value="Unassembled WGS sequence"/>
</dbReference>
<proteinExistence type="predicted"/>
<reference evidence="1 2" key="1">
    <citation type="submission" date="2014-09" db="EMBL/GenBank/DDBJ databases">
        <title>Draft genome sequence of Streptomyces natalensis ATCC 27448, producer of the antifungal pimaricin.</title>
        <authorList>
            <person name="Mendes M.V."/>
            <person name="Beites T."/>
            <person name="Pires S."/>
            <person name="Santos C.L."/>
            <person name="Moradas-Ferreira P."/>
        </authorList>
    </citation>
    <scope>NUCLEOTIDE SEQUENCE [LARGE SCALE GENOMIC DNA]</scope>
    <source>
        <strain evidence="1 2">ATCC 27448</strain>
    </source>
</reference>
<name>A0A0D7CIF4_9ACTN</name>
<dbReference type="AlphaFoldDB" id="A0A0D7CIF4"/>
<protein>
    <submittedName>
        <fullName evidence="1">Uncharacterized protein</fullName>
    </submittedName>
</protein>
<accession>A0A0D7CIF4</accession>
<evidence type="ECO:0000313" key="2">
    <source>
        <dbReference type="Proteomes" id="UP000032458"/>
    </source>
</evidence>
<organism evidence="1 2">
    <name type="scientific">Streptomyces natalensis ATCC 27448</name>
    <dbReference type="NCBI Taxonomy" id="1240678"/>
    <lineage>
        <taxon>Bacteria</taxon>
        <taxon>Bacillati</taxon>
        <taxon>Actinomycetota</taxon>
        <taxon>Actinomycetes</taxon>
        <taxon>Kitasatosporales</taxon>
        <taxon>Streptomycetaceae</taxon>
        <taxon>Streptomyces</taxon>
    </lineage>
</organism>
<dbReference type="PATRIC" id="fig|1240678.4.peg.5508"/>
<dbReference type="EMBL" id="JRKI01000033">
    <property type="protein sequence ID" value="KIZ15645.1"/>
    <property type="molecule type" value="Genomic_DNA"/>
</dbReference>